<evidence type="ECO:0000256" key="2">
    <source>
        <dbReference type="ARBA" id="ARBA00008538"/>
    </source>
</evidence>
<feature type="compositionally biased region" description="Polar residues" evidence="7">
    <location>
        <begin position="171"/>
        <end position="183"/>
    </location>
</feature>
<dbReference type="PANTHER" id="PTHR21723:SF3">
    <property type="entry name" value="PROTEIN RIC-3"/>
    <property type="match status" value="1"/>
</dbReference>
<dbReference type="Pfam" id="PF15361">
    <property type="entry name" value="RIC3"/>
    <property type="match status" value="1"/>
</dbReference>
<evidence type="ECO:0000259" key="9">
    <source>
        <dbReference type="Pfam" id="PF15361"/>
    </source>
</evidence>
<dbReference type="InterPro" id="IPR026160">
    <property type="entry name" value="Ric3"/>
</dbReference>
<dbReference type="InterPro" id="IPR032763">
    <property type="entry name" value="RIC3_N"/>
</dbReference>
<dbReference type="PANTHER" id="PTHR21723">
    <property type="entry name" value="RESISTANCE TO INHIBITORS OF CHOLINESTERASE PROTEIN 3 RIC3"/>
    <property type="match status" value="1"/>
</dbReference>
<keyword evidence="5 8" id="KW-1133">Transmembrane helix</keyword>
<feature type="transmembrane region" description="Helical" evidence="8">
    <location>
        <begin position="39"/>
        <end position="59"/>
    </location>
</feature>
<evidence type="ECO:0000313" key="11">
    <source>
        <dbReference type="Proteomes" id="UP001164746"/>
    </source>
</evidence>
<feature type="region of interest" description="Disordered" evidence="7">
    <location>
        <begin position="168"/>
        <end position="295"/>
    </location>
</feature>
<evidence type="ECO:0000313" key="10">
    <source>
        <dbReference type="EMBL" id="WAR02395.1"/>
    </source>
</evidence>
<evidence type="ECO:0000256" key="6">
    <source>
        <dbReference type="ARBA" id="ARBA00023136"/>
    </source>
</evidence>
<protein>
    <recommendedName>
        <fullName evidence="9">Resistance to inhibitors of cholinesterase protein 3 N-terminal domain-containing protein</fullName>
    </recommendedName>
</protein>
<comment type="subcellular location">
    <subcellularLocation>
        <location evidence="1">Endoplasmic reticulum membrane</location>
    </subcellularLocation>
</comment>
<reference evidence="10" key="1">
    <citation type="submission" date="2022-11" db="EMBL/GenBank/DDBJ databases">
        <title>Centuries of genome instability and evolution in soft-shell clam transmissible cancer (bioRxiv).</title>
        <authorList>
            <person name="Hart S.F.M."/>
            <person name="Yonemitsu M.A."/>
            <person name="Giersch R.M."/>
            <person name="Beal B.F."/>
            <person name="Arriagada G."/>
            <person name="Davis B.W."/>
            <person name="Ostrander E.A."/>
            <person name="Goff S.P."/>
            <person name="Metzger M.J."/>
        </authorList>
    </citation>
    <scope>NUCLEOTIDE SEQUENCE</scope>
    <source>
        <strain evidence="10">MELC-2E11</strain>
        <tissue evidence="10">Siphon/mantle</tissue>
    </source>
</reference>
<feature type="compositionally biased region" description="Basic and acidic residues" evidence="7">
    <location>
        <begin position="184"/>
        <end position="195"/>
    </location>
</feature>
<feature type="compositionally biased region" description="Polar residues" evidence="7">
    <location>
        <begin position="196"/>
        <end position="205"/>
    </location>
</feature>
<proteinExistence type="inferred from homology"/>
<evidence type="ECO:0000256" key="4">
    <source>
        <dbReference type="ARBA" id="ARBA00022824"/>
    </source>
</evidence>
<feature type="compositionally biased region" description="Polar residues" evidence="7">
    <location>
        <begin position="280"/>
        <end position="295"/>
    </location>
</feature>
<evidence type="ECO:0000256" key="1">
    <source>
        <dbReference type="ARBA" id="ARBA00004586"/>
    </source>
</evidence>
<sequence>MDFQTVRIYGSLVHGPHPGMRAAAADQGKQTRGSGRGGMMSVILPMYAIGIVVYLVYTLTKVFGKKDKKDGSDQQSPTHQPKSPVYEDVPLDDEGTVPQVPQSAGDPMSKENLQGQLDQLQAFANSVQDKNLKEMDIRKLQERLAETESQMTKILMAMQSVQNKMGDVSVQPAQGNNSANASESGKKEATEKESNDQSSESTPDSDSFEIVNKSDRESSGEETGSQSVETLLPETVDSDDTEPAGDQLSDQGKQEEDGQDEEEVLLDAAGKKEVDEEDTTTGISDTNNMSSQDCL</sequence>
<keyword evidence="4" id="KW-0256">Endoplasmic reticulum</keyword>
<feature type="region of interest" description="Disordered" evidence="7">
    <location>
        <begin position="66"/>
        <end position="111"/>
    </location>
</feature>
<accession>A0ABY7E0D1</accession>
<evidence type="ECO:0000256" key="7">
    <source>
        <dbReference type="SAM" id="MobiDB-lite"/>
    </source>
</evidence>
<dbReference type="Proteomes" id="UP001164746">
    <property type="component" value="Chromosome 4"/>
</dbReference>
<keyword evidence="3 8" id="KW-0812">Transmembrane</keyword>
<comment type="similarity">
    <text evidence="2">Belongs to the ric-3 family.</text>
</comment>
<dbReference type="EMBL" id="CP111015">
    <property type="protein sequence ID" value="WAR02395.1"/>
    <property type="molecule type" value="Genomic_DNA"/>
</dbReference>
<evidence type="ECO:0000256" key="3">
    <source>
        <dbReference type="ARBA" id="ARBA00022692"/>
    </source>
</evidence>
<keyword evidence="6 8" id="KW-0472">Membrane</keyword>
<keyword evidence="11" id="KW-1185">Reference proteome</keyword>
<feature type="domain" description="Resistance to inhibitors of cholinesterase protein 3 N-terminal" evidence="9">
    <location>
        <begin position="16"/>
        <end position="155"/>
    </location>
</feature>
<evidence type="ECO:0000256" key="5">
    <source>
        <dbReference type="ARBA" id="ARBA00022989"/>
    </source>
</evidence>
<organism evidence="10 11">
    <name type="scientific">Mya arenaria</name>
    <name type="common">Soft-shell clam</name>
    <dbReference type="NCBI Taxonomy" id="6604"/>
    <lineage>
        <taxon>Eukaryota</taxon>
        <taxon>Metazoa</taxon>
        <taxon>Spiralia</taxon>
        <taxon>Lophotrochozoa</taxon>
        <taxon>Mollusca</taxon>
        <taxon>Bivalvia</taxon>
        <taxon>Autobranchia</taxon>
        <taxon>Heteroconchia</taxon>
        <taxon>Euheterodonta</taxon>
        <taxon>Imparidentia</taxon>
        <taxon>Neoheterodontei</taxon>
        <taxon>Myida</taxon>
        <taxon>Myoidea</taxon>
        <taxon>Myidae</taxon>
        <taxon>Mya</taxon>
    </lineage>
</organism>
<name>A0ABY7E0D1_MYAAR</name>
<evidence type="ECO:0000256" key="8">
    <source>
        <dbReference type="SAM" id="Phobius"/>
    </source>
</evidence>
<gene>
    <name evidence="10" type="ORF">MAR_008953</name>
</gene>